<gene>
    <name evidence="1" type="ORF">GCM10010121_092320</name>
</gene>
<accession>A0A917ULX0</accession>
<sequence>MSARTIYLVFGSPTTPEKEEEVRSWYEPHLIEMCTLPGLISAQLFKPSSVQLPRLTATLPQTMALYEFDTDDLAGAFKTLWASSLTRRVVPPADGVFTLDPDYQSAVYDLDSEYPKDHGNEAPGDGLPPLPPARKQIMLVFGSPTSPDGEEEVNQWWEPHLMQMTRSPGLIACSFYRPSSVQLPRLTTTLPQNMAVCEFDSDDLAADIDTLYASHLKGSETGVFEPGKSIPPPPEGSFLLDPVYQTGIYELVSQWPKAT</sequence>
<protein>
    <recommendedName>
        <fullName evidence="3">EthD domain-containing protein</fullName>
    </recommendedName>
</protein>
<evidence type="ECO:0000313" key="1">
    <source>
        <dbReference type="EMBL" id="GGJ67153.1"/>
    </source>
</evidence>
<dbReference type="AlphaFoldDB" id="A0A917ULX0"/>
<keyword evidence="2" id="KW-1185">Reference proteome</keyword>
<evidence type="ECO:0000313" key="2">
    <source>
        <dbReference type="Proteomes" id="UP000657574"/>
    </source>
</evidence>
<reference evidence="1" key="2">
    <citation type="submission" date="2020-09" db="EMBL/GenBank/DDBJ databases">
        <authorList>
            <person name="Sun Q."/>
            <person name="Ohkuma M."/>
        </authorList>
    </citation>
    <scope>NUCLEOTIDE SEQUENCE</scope>
    <source>
        <strain evidence="1">JCM 3086</strain>
    </source>
</reference>
<dbReference type="EMBL" id="BMQA01000096">
    <property type="protein sequence ID" value="GGJ67153.1"/>
    <property type="molecule type" value="Genomic_DNA"/>
</dbReference>
<name>A0A917ULX0_9ACTN</name>
<evidence type="ECO:0008006" key="3">
    <source>
        <dbReference type="Google" id="ProtNLM"/>
    </source>
</evidence>
<organism evidence="1 2">
    <name type="scientific">Streptomyces brasiliensis</name>
    <dbReference type="NCBI Taxonomy" id="1954"/>
    <lineage>
        <taxon>Bacteria</taxon>
        <taxon>Bacillati</taxon>
        <taxon>Actinomycetota</taxon>
        <taxon>Actinomycetes</taxon>
        <taxon>Kitasatosporales</taxon>
        <taxon>Streptomycetaceae</taxon>
        <taxon>Streptomyces</taxon>
    </lineage>
</organism>
<comment type="caution">
    <text evidence="1">The sequence shown here is derived from an EMBL/GenBank/DDBJ whole genome shotgun (WGS) entry which is preliminary data.</text>
</comment>
<dbReference type="Proteomes" id="UP000657574">
    <property type="component" value="Unassembled WGS sequence"/>
</dbReference>
<dbReference type="RefSeq" id="WP_189317290.1">
    <property type="nucleotide sequence ID" value="NZ_BMQA01000096.1"/>
</dbReference>
<proteinExistence type="predicted"/>
<reference evidence="1" key="1">
    <citation type="journal article" date="2014" name="Int. J. Syst. Evol. Microbiol.">
        <title>Complete genome sequence of Corynebacterium casei LMG S-19264T (=DSM 44701T), isolated from a smear-ripened cheese.</title>
        <authorList>
            <consortium name="US DOE Joint Genome Institute (JGI-PGF)"/>
            <person name="Walter F."/>
            <person name="Albersmeier A."/>
            <person name="Kalinowski J."/>
            <person name="Ruckert C."/>
        </authorList>
    </citation>
    <scope>NUCLEOTIDE SEQUENCE</scope>
    <source>
        <strain evidence="1">JCM 3086</strain>
    </source>
</reference>